<evidence type="ECO:0000313" key="6">
    <source>
        <dbReference type="Proteomes" id="UP000076532"/>
    </source>
</evidence>
<feature type="compositionally biased region" description="Polar residues" evidence="3">
    <location>
        <begin position="15"/>
        <end position="24"/>
    </location>
</feature>
<dbReference type="PANTHER" id="PTHR19965">
    <property type="entry name" value="RNA AND EXPORT FACTOR BINDING PROTEIN"/>
    <property type="match status" value="1"/>
</dbReference>
<dbReference type="SUPFAM" id="SSF54928">
    <property type="entry name" value="RNA-binding domain, RBD"/>
    <property type="match status" value="1"/>
</dbReference>
<accession>A0A166QDT6</accession>
<dbReference type="Gene3D" id="3.30.70.330">
    <property type="match status" value="1"/>
</dbReference>
<evidence type="ECO:0000256" key="2">
    <source>
        <dbReference type="PROSITE-ProRule" id="PRU00176"/>
    </source>
</evidence>
<evidence type="ECO:0000256" key="1">
    <source>
        <dbReference type="ARBA" id="ARBA00022884"/>
    </source>
</evidence>
<evidence type="ECO:0000259" key="4">
    <source>
        <dbReference type="PROSITE" id="PS50102"/>
    </source>
</evidence>
<proteinExistence type="predicted"/>
<reference evidence="5 6" key="1">
    <citation type="journal article" date="2016" name="Mol. Biol. Evol.">
        <title>Comparative Genomics of Early-Diverging Mushroom-Forming Fungi Provides Insights into the Origins of Lignocellulose Decay Capabilities.</title>
        <authorList>
            <person name="Nagy L.G."/>
            <person name="Riley R."/>
            <person name="Tritt A."/>
            <person name="Adam C."/>
            <person name="Daum C."/>
            <person name="Floudas D."/>
            <person name="Sun H."/>
            <person name="Yadav J.S."/>
            <person name="Pangilinan J."/>
            <person name="Larsson K.H."/>
            <person name="Matsuura K."/>
            <person name="Barry K."/>
            <person name="Labutti K."/>
            <person name="Kuo R."/>
            <person name="Ohm R.A."/>
            <person name="Bhattacharya S.S."/>
            <person name="Shirouzu T."/>
            <person name="Yoshinaga Y."/>
            <person name="Martin F.M."/>
            <person name="Grigoriev I.V."/>
            <person name="Hibbett D.S."/>
        </authorList>
    </citation>
    <scope>NUCLEOTIDE SEQUENCE [LARGE SCALE GENOMIC DNA]</scope>
    <source>
        <strain evidence="5 6">CBS 109695</strain>
    </source>
</reference>
<dbReference type="PANTHER" id="PTHR19965:SF35">
    <property type="entry name" value="RNA ANNEALING PROTEIN YRA1"/>
    <property type="match status" value="1"/>
</dbReference>
<evidence type="ECO:0000313" key="5">
    <source>
        <dbReference type="EMBL" id="KZP27037.1"/>
    </source>
</evidence>
<name>A0A166QDT6_9AGAM</name>
<feature type="compositionally biased region" description="Basic residues" evidence="3">
    <location>
        <begin position="193"/>
        <end position="208"/>
    </location>
</feature>
<feature type="domain" description="RRM" evidence="4">
    <location>
        <begin position="52"/>
        <end position="131"/>
    </location>
</feature>
<dbReference type="InterPro" id="IPR051229">
    <property type="entry name" value="ALYREF_mRNA_export"/>
</dbReference>
<protein>
    <recommendedName>
        <fullName evidence="4">RRM domain-containing protein</fullName>
    </recommendedName>
</protein>
<dbReference type="InterPro" id="IPR000504">
    <property type="entry name" value="RRM_dom"/>
</dbReference>
<organism evidence="5 6">
    <name type="scientific">Athelia psychrophila</name>
    <dbReference type="NCBI Taxonomy" id="1759441"/>
    <lineage>
        <taxon>Eukaryota</taxon>
        <taxon>Fungi</taxon>
        <taxon>Dikarya</taxon>
        <taxon>Basidiomycota</taxon>
        <taxon>Agaricomycotina</taxon>
        <taxon>Agaricomycetes</taxon>
        <taxon>Agaricomycetidae</taxon>
        <taxon>Atheliales</taxon>
        <taxon>Atheliaceae</taxon>
        <taxon>Athelia</taxon>
    </lineage>
</organism>
<dbReference type="Proteomes" id="UP000076532">
    <property type="component" value="Unassembled WGS sequence"/>
</dbReference>
<dbReference type="STRING" id="436010.A0A166QDT6"/>
<feature type="region of interest" description="Disordered" evidence="3">
    <location>
        <begin position="1"/>
        <end position="46"/>
    </location>
</feature>
<sequence length="237" mass="25287">MQAPSRPALTARVPSGSSAKQQLLGSPAAKVAPAWKPNAQGIKDKGKLQEESKILLSRLPMDVGDTEVEDLFKKTVGPVKEAFIIYNSQGRSKGMAVITFVRPGDAAVAREKYDGKYVDQKRPIKIEIITDGVPKAPSAPVPTGPRTLLSRLGGVASVAAGPSSYIAQPPARSTNGASVSSAPAHKAINPQVKKAKTRTKKGPRRVKKSATQLDKEMEEYRAASDMFDMKPDISLDS</sequence>
<dbReference type="SMART" id="SM00360">
    <property type="entry name" value="RRM"/>
    <property type="match status" value="1"/>
</dbReference>
<evidence type="ECO:0000256" key="3">
    <source>
        <dbReference type="SAM" id="MobiDB-lite"/>
    </source>
</evidence>
<dbReference type="InterPro" id="IPR035979">
    <property type="entry name" value="RBD_domain_sf"/>
</dbReference>
<feature type="compositionally biased region" description="Polar residues" evidence="3">
    <location>
        <begin position="171"/>
        <end position="181"/>
    </location>
</feature>
<gene>
    <name evidence="5" type="ORF">FIBSPDRAFT_918035</name>
</gene>
<dbReference type="EMBL" id="KV417511">
    <property type="protein sequence ID" value="KZP27037.1"/>
    <property type="molecule type" value="Genomic_DNA"/>
</dbReference>
<feature type="region of interest" description="Disordered" evidence="3">
    <location>
        <begin position="167"/>
        <end position="211"/>
    </location>
</feature>
<dbReference type="OrthoDB" id="346839at2759"/>
<dbReference type="InterPro" id="IPR012677">
    <property type="entry name" value="Nucleotide-bd_a/b_plait_sf"/>
</dbReference>
<dbReference type="AlphaFoldDB" id="A0A166QDT6"/>
<keyword evidence="6" id="KW-1185">Reference proteome</keyword>
<dbReference type="PROSITE" id="PS50102">
    <property type="entry name" value="RRM"/>
    <property type="match status" value="1"/>
</dbReference>
<dbReference type="Pfam" id="PF00076">
    <property type="entry name" value="RRM_1"/>
    <property type="match status" value="1"/>
</dbReference>
<dbReference type="GO" id="GO:0003729">
    <property type="term" value="F:mRNA binding"/>
    <property type="evidence" value="ECO:0007669"/>
    <property type="project" value="TreeGrafter"/>
</dbReference>
<keyword evidence="1 2" id="KW-0694">RNA-binding</keyword>
<dbReference type="GO" id="GO:0005634">
    <property type="term" value="C:nucleus"/>
    <property type="evidence" value="ECO:0007669"/>
    <property type="project" value="TreeGrafter"/>
</dbReference>